<dbReference type="AlphaFoldDB" id="A0A3N4KRY4"/>
<evidence type="ECO:0000256" key="10">
    <source>
        <dbReference type="PROSITE-ProRule" id="PRU00236"/>
    </source>
</evidence>
<dbReference type="EMBL" id="ML119124">
    <property type="protein sequence ID" value="RPB13267.1"/>
    <property type="molecule type" value="Genomic_DNA"/>
</dbReference>
<proteinExistence type="inferred from homology"/>
<keyword evidence="2 6" id="KW-0808">Transferase</keyword>
<dbReference type="CDD" id="cd22249">
    <property type="entry name" value="UDM1_RNF168_RNF169-like"/>
    <property type="match status" value="1"/>
</dbReference>
<keyword evidence="11" id="KW-0175">Coiled coil</keyword>
<feature type="coiled-coil region" evidence="11">
    <location>
        <begin position="306"/>
        <end position="350"/>
    </location>
</feature>
<feature type="binding site" evidence="8">
    <location>
        <position position="263"/>
    </location>
    <ligand>
        <name>NAD(+)</name>
        <dbReference type="ChEBI" id="CHEBI:57540"/>
    </ligand>
</feature>
<feature type="compositionally biased region" description="Basic and acidic residues" evidence="12">
    <location>
        <begin position="350"/>
        <end position="363"/>
    </location>
</feature>
<dbReference type="GO" id="GO:0005634">
    <property type="term" value="C:nucleus"/>
    <property type="evidence" value="ECO:0007669"/>
    <property type="project" value="TreeGrafter"/>
</dbReference>
<dbReference type="CDD" id="cd01408">
    <property type="entry name" value="SIRT1"/>
    <property type="match status" value="1"/>
</dbReference>
<dbReference type="InterPro" id="IPR017328">
    <property type="entry name" value="Sirtuin_class_I"/>
</dbReference>
<feature type="binding site" evidence="8">
    <location>
        <begin position="56"/>
        <end position="58"/>
    </location>
    <ligand>
        <name>NAD(+)</name>
        <dbReference type="ChEBI" id="CHEBI:57540"/>
    </ligand>
</feature>
<sequence length="382" mass="42511">MGAELSHETTVDEDVAPVVLTDRTVKAVAEFILSGNCKKVVFMVGAGISTSAGIPDFRTPGTGLYSNLQRLNLPHPEAVFDISFFRENPVPFYTLARELYPGNFKPTVTHAFIRLVADKGLLLKCFTQNIDTLERAAGVPADRMVEAHGSFASQRCIDCKAPYSDSDMRHHINSGTIPRCPCGGLVKPDITFFGEALPSTFHDSIHLAEEADLAIVMGSSLSVYPFAALPGRCSDTCARVLINMESAGGIGSRRDDVLMLGTCDNGVRRLAKELGWDVELEKLWNSIRGSEEPPKVRTDEMIEEEVRRLTEEVERELRVAEEYKGRVEEKLKTEDERRREKELRAKIEEDLEGKVPKSEERVDNATTELENEMPRLSLNGKI</sequence>
<dbReference type="InterPro" id="IPR029035">
    <property type="entry name" value="DHS-like_NAD/FAD-binding_dom"/>
</dbReference>
<protein>
    <recommendedName>
        <fullName evidence="6">NAD-dependent protein deacetylase</fullName>
        <ecNumber evidence="6">2.3.1.286</ecNumber>
    </recommendedName>
</protein>
<evidence type="ECO:0000256" key="6">
    <source>
        <dbReference type="PIRNR" id="PIRNR037938"/>
    </source>
</evidence>
<keyword evidence="5 6" id="KW-0520">NAD</keyword>
<feature type="domain" description="Deacetylase sirtuin-type" evidence="13">
    <location>
        <begin position="18"/>
        <end position="277"/>
    </location>
</feature>
<evidence type="ECO:0000256" key="12">
    <source>
        <dbReference type="SAM" id="MobiDB-lite"/>
    </source>
</evidence>
<dbReference type="InterPro" id="IPR050134">
    <property type="entry name" value="NAD-dep_sirtuin_deacylases"/>
</dbReference>
<dbReference type="Gene3D" id="3.30.1600.10">
    <property type="entry name" value="SIR2/SIRT2 'Small Domain"/>
    <property type="match status" value="1"/>
</dbReference>
<dbReference type="InterPro" id="IPR026590">
    <property type="entry name" value="Ssirtuin_cat_dom"/>
</dbReference>
<dbReference type="GO" id="GO:0008270">
    <property type="term" value="F:zinc ion binding"/>
    <property type="evidence" value="ECO:0007669"/>
    <property type="project" value="UniProtKB-UniRule"/>
</dbReference>
<dbReference type="EC" id="2.3.1.286" evidence="6"/>
<dbReference type="GO" id="GO:0070403">
    <property type="term" value="F:NAD+ binding"/>
    <property type="evidence" value="ECO:0007669"/>
    <property type="project" value="UniProtKB-UniRule"/>
</dbReference>
<evidence type="ECO:0000256" key="5">
    <source>
        <dbReference type="ARBA" id="ARBA00023027"/>
    </source>
</evidence>
<feature type="binding site" evidence="9 10">
    <location>
        <position position="180"/>
    </location>
    <ligand>
        <name>Zn(2+)</name>
        <dbReference type="ChEBI" id="CHEBI:29105"/>
    </ligand>
</feature>
<feature type="binding site" evidence="9 10">
    <location>
        <position position="156"/>
    </location>
    <ligand>
        <name>Zn(2+)</name>
        <dbReference type="ChEBI" id="CHEBI:29105"/>
    </ligand>
</feature>
<dbReference type="GO" id="GO:0017136">
    <property type="term" value="F:histone deacetylase activity, NAD-dependent"/>
    <property type="evidence" value="ECO:0007669"/>
    <property type="project" value="InterPro"/>
</dbReference>
<feature type="region of interest" description="Disordered" evidence="12">
    <location>
        <begin position="350"/>
        <end position="382"/>
    </location>
</feature>
<name>A0A3N4KRY4_9PEZI</name>
<feature type="binding site" evidence="9 10">
    <location>
        <position position="182"/>
    </location>
    <ligand>
        <name>Zn(2+)</name>
        <dbReference type="ChEBI" id="CHEBI:29105"/>
    </ligand>
</feature>
<feature type="binding site" evidence="8">
    <location>
        <begin position="243"/>
        <end position="245"/>
    </location>
    <ligand>
        <name>NAD(+)</name>
        <dbReference type="ChEBI" id="CHEBI:57540"/>
    </ligand>
</feature>
<keyword evidence="4 6" id="KW-0862">Zinc</keyword>
<reference evidence="14 15" key="1">
    <citation type="journal article" date="2018" name="Nat. Ecol. Evol.">
        <title>Pezizomycetes genomes reveal the molecular basis of ectomycorrhizal truffle lifestyle.</title>
        <authorList>
            <person name="Murat C."/>
            <person name="Payen T."/>
            <person name="Noel B."/>
            <person name="Kuo A."/>
            <person name="Morin E."/>
            <person name="Chen J."/>
            <person name="Kohler A."/>
            <person name="Krizsan K."/>
            <person name="Balestrini R."/>
            <person name="Da Silva C."/>
            <person name="Montanini B."/>
            <person name="Hainaut M."/>
            <person name="Levati E."/>
            <person name="Barry K.W."/>
            <person name="Belfiori B."/>
            <person name="Cichocki N."/>
            <person name="Clum A."/>
            <person name="Dockter R.B."/>
            <person name="Fauchery L."/>
            <person name="Guy J."/>
            <person name="Iotti M."/>
            <person name="Le Tacon F."/>
            <person name="Lindquist E.A."/>
            <person name="Lipzen A."/>
            <person name="Malagnac F."/>
            <person name="Mello A."/>
            <person name="Molinier V."/>
            <person name="Miyauchi S."/>
            <person name="Poulain J."/>
            <person name="Riccioni C."/>
            <person name="Rubini A."/>
            <person name="Sitrit Y."/>
            <person name="Splivallo R."/>
            <person name="Traeger S."/>
            <person name="Wang M."/>
            <person name="Zifcakova L."/>
            <person name="Wipf D."/>
            <person name="Zambonelli A."/>
            <person name="Paolocci F."/>
            <person name="Nowrousian M."/>
            <person name="Ottonello S."/>
            <person name="Baldrian P."/>
            <person name="Spatafora J.W."/>
            <person name="Henrissat B."/>
            <person name="Nagy L.G."/>
            <person name="Aury J.M."/>
            <person name="Wincker P."/>
            <person name="Grigoriev I.V."/>
            <person name="Bonfante P."/>
            <person name="Martin F.M."/>
        </authorList>
    </citation>
    <scope>NUCLEOTIDE SEQUENCE [LARGE SCALE GENOMIC DNA]</scope>
    <source>
        <strain evidence="14 15">CCBAS932</strain>
    </source>
</reference>
<dbReference type="InParanoid" id="A0A3N4KRY4"/>
<evidence type="ECO:0000256" key="1">
    <source>
        <dbReference type="ARBA" id="ARBA00006924"/>
    </source>
</evidence>
<comment type="cofactor">
    <cofactor evidence="9">
        <name>Zn(2+)</name>
        <dbReference type="ChEBI" id="CHEBI:29105"/>
    </cofactor>
    <text evidence="9">Binds 1 zinc ion per subunit.</text>
</comment>
<comment type="catalytic activity">
    <reaction evidence="6">
        <text>N(6)-acetyl-L-lysyl-[protein] + NAD(+) + H2O = 2''-O-acetyl-ADP-D-ribose + nicotinamide + L-lysyl-[protein]</text>
        <dbReference type="Rhea" id="RHEA:43636"/>
        <dbReference type="Rhea" id="RHEA-COMP:9752"/>
        <dbReference type="Rhea" id="RHEA-COMP:10731"/>
        <dbReference type="ChEBI" id="CHEBI:15377"/>
        <dbReference type="ChEBI" id="CHEBI:17154"/>
        <dbReference type="ChEBI" id="CHEBI:29969"/>
        <dbReference type="ChEBI" id="CHEBI:57540"/>
        <dbReference type="ChEBI" id="CHEBI:61930"/>
        <dbReference type="ChEBI" id="CHEBI:83767"/>
        <dbReference type="EC" id="2.3.1.286"/>
    </reaction>
</comment>
<dbReference type="PANTHER" id="PTHR11085:SF6">
    <property type="entry name" value="NAD-DEPENDENT PROTEIN DEACETYLASE SIRTUIN-2"/>
    <property type="match status" value="1"/>
</dbReference>
<organism evidence="14 15">
    <name type="scientific">Morchella conica CCBAS932</name>
    <dbReference type="NCBI Taxonomy" id="1392247"/>
    <lineage>
        <taxon>Eukaryota</taxon>
        <taxon>Fungi</taxon>
        <taxon>Dikarya</taxon>
        <taxon>Ascomycota</taxon>
        <taxon>Pezizomycotina</taxon>
        <taxon>Pezizomycetes</taxon>
        <taxon>Pezizales</taxon>
        <taxon>Morchellaceae</taxon>
        <taxon>Morchella</taxon>
    </lineage>
</organism>
<evidence type="ECO:0000256" key="11">
    <source>
        <dbReference type="SAM" id="Coils"/>
    </source>
</evidence>
<dbReference type="SUPFAM" id="SSF52467">
    <property type="entry name" value="DHS-like NAD/FAD-binding domain"/>
    <property type="match status" value="1"/>
</dbReference>
<keyword evidence="15" id="KW-1185">Reference proteome</keyword>
<dbReference type="FunCoup" id="A0A3N4KRY4">
    <property type="interactions" value="458"/>
</dbReference>
<dbReference type="InterPro" id="IPR026591">
    <property type="entry name" value="Sirtuin_cat_small_dom_sf"/>
</dbReference>
<dbReference type="OrthoDB" id="420264at2759"/>
<feature type="active site" description="Proton acceptor" evidence="7 10">
    <location>
        <position position="148"/>
    </location>
</feature>
<feature type="binding site" evidence="8">
    <location>
        <begin position="128"/>
        <end position="131"/>
    </location>
    <ligand>
        <name>NAD(+)</name>
        <dbReference type="ChEBI" id="CHEBI:57540"/>
    </ligand>
</feature>
<evidence type="ECO:0000256" key="9">
    <source>
        <dbReference type="PIRSR" id="PIRSR037938-3"/>
    </source>
</evidence>
<evidence type="ECO:0000313" key="14">
    <source>
        <dbReference type="EMBL" id="RPB13267.1"/>
    </source>
</evidence>
<evidence type="ECO:0000256" key="7">
    <source>
        <dbReference type="PIRSR" id="PIRSR037938-1"/>
    </source>
</evidence>
<dbReference type="PANTHER" id="PTHR11085">
    <property type="entry name" value="NAD-DEPENDENT PROTEIN DEACYLASE SIRTUIN-5, MITOCHONDRIAL-RELATED"/>
    <property type="match status" value="1"/>
</dbReference>
<dbReference type="PROSITE" id="PS50305">
    <property type="entry name" value="SIRTUIN"/>
    <property type="match status" value="1"/>
</dbReference>
<comment type="similarity">
    <text evidence="1 6">Belongs to the sirtuin family. Class I subfamily.</text>
</comment>
<evidence type="ECO:0000313" key="15">
    <source>
        <dbReference type="Proteomes" id="UP000277580"/>
    </source>
</evidence>
<keyword evidence="3 6" id="KW-0479">Metal-binding</keyword>
<gene>
    <name evidence="14" type="ORF">P167DRAFT_587050</name>
</gene>
<evidence type="ECO:0000256" key="3">
    <source>
        <dbReference type="ARBA" id="ARBA00022723"/>
    </source>
</evidence>
<dbReference type="InterPro" id="IPR003000">
    <property type="entry name" value="Sirtuin"/>
</dbReference>
<evidence type="ECO:0000256" key="2">
    <source>
        <dbReference type="ARBA" id="ARBA00022679"/>
    </source>
</evidence>
<evidence type="ECO:0000259" key="13">
    <source>
        <dbReference type="PROSITE" id="PS50305"/>
    </source>
</evidence>
<dbReference type="Pfam" id="PF02146">
    <property type="entry name" value="SIR2"/>
    <property type="match status" value="1"/>
</dbReference>
<feature type="binding site" evidence="8">
    <location>
        <begin position="46"/>
        <end position="50"/>
    </location>
    <ligand>
        <name>NAD(+)</name>
        <dbReference type="ChEBI" id="CHEBI:57540"/>
    </ligand>
</feature>
<evidence type="ECO:0000256" key="4">
    <source>
        <dbReference type="ARBA" id="ARBA00022833"/>
    </source>
</evidence>
<dbReference type="Gene3D" id="3.40.50.1220">
    <property type="entry name" value="TPP-binding domain"/>
    <property type="match status" value="1"/>
</dbReference>
<accession>A0A3N4KRY4</accession>
<feature type="binding site" evidence="9 10">
    <location>
        <position position="159"/>
    </location>
    <ligand>
        <name>Zn(2+)</name>
        <dbReference type="ChEBI" id="CHEBI:29105"/>
    </ligand>
</feature>
<dbReference type="PIRSF" id="PIRSF037938">
    <property type="entry name" value="SIR2_euk"/>
    <property type="match status" value="1"/>
</dbReference>
<dbReference type="Proteomes" id="UP000277580">
    <property type="component" value="Unassembled WGS sequence"/>
</dbReference>
<dbReference type="STRING" id="1392247.A0A3N4KRY4"/>
<evidence type="ECO:0000256" key="8">
    <source>
        <dbReference type="PIRSR" id="PIRSR037938-2"/>
    </source>
</evidence>